<dbReference type="SMART" id="SM00448">
    <property type="entry name" value="REC"/>
    <property type="match status" value="1"/>
</dbReference>
<dbReference type="Proteomes" id="UP000886657">
    <property type="component" value="Unassembled WGS sequence"/>
</dbReference>
<dbReference type="CDD" id="cd00082">
    <property type="entry name" value="HisKA"/>
    <property type="match status" value="1"/>
</dbReference>
<dbReference type="InterPro" id="IPR001789">
    <property type="entry name" value="Sig_transdc_resp-reg_receiver"/>
</dbReference>
<dbReference type="PANTHER" id="PTHR43065">
    <property type="entry name" value="SENSOR HISTIDINE KINASE"/>
    <property type="match status" value="1"/>
</dbReference>
<dbReference type="SUPFAM" id="SSF52172">
    <property type="entry name" value="CheY-like"/>
    <property type="match status" value="1"/>
</dbReference>
<evidence type="ECO:0000259" key="7">
    <source>
        <dbReference type="PROSITE" id="PS50110"/>
    </source>
</evidence>
<evidence type="ECO:0000259" key="8">
    <source>
        <dbReference type="PROSITE" id="PS50112"/>
    </source>
</evidence>
<dbReference type="PROSITE" id="PS50112">
    <property type="entry name" value="PAS"/>
    <property type="match status" value="1"/>
</dbReference>
<dbReference type="InterPro" id="IPR000014">
    <property type="entry name" value="PAS"/>
</dbReference>
<reference evidence="10" key="1">
    <citation type="submission" date="2020-10" db="EMBL/GenBank/DDBJ databases">
        <title>Connecting structure to function with the recovery of over 1000 high-quality activated sludge metagenome-assembled genomes encoding full-length rRNA genes using long-read sequencing.</title>
        <authorList>
            <person name="Singleton C.M."/>
            <person name="Petriglieri F."/>
            <person name="Kristensen J.M."/>
            <person name="Kirkegaard R.H."/>
            <person name="Michaelsen T.Y."/>
            <person name="Andersen M.H."/>
            <person name="Karst S.M."/>
            <person name="Dueholm M.S."/>
            <person name="Nielsen P.H."/>
            <person name="Albertsen M."/>
        </authorList>
    </citation>
    <scope>NUCLEOTIDE SEQUENCE</scope>
    <source>
        <strain evidence="10">Skiv_18-Q3-R9-52_MAXAC.067</strain>
    </source>
</reference>
<evidence type="ECO:0000313" key="11">
    <source>
        <dbReference type="Proteomes" id="UP000886657"/>
    </source>
</evidence>
<dbReference type="InterPro" id="IPR036097">
    <property type="entry name" value="HisK_dim/P_sf"/>
</dbReference>
<proteinExistence type="predicted"/>
<evidence type="ECO:0000256" key="1">
    <source>
        <dbReference type="ARBA" id="ARBA00000085"/>
    </source>
</evidence>
<dbReference type="SMART" id="SM00388">
    <property type="entry name" value="HisKA"/>
    <property type="match status" value="1"/>
</dbReference>
<protein>
    <recommendedName>
        <fullName evidence="2">histidine kinase</fullName>
        <ecNumber evidence="2">2.7.13.3</ecNumber>
    </recommendedName>
</protein>
<dbReference type="EMBL" id="JADKIO010000005">
    <property type="protein sequence ID" value="MBK9795368.1"/>
    <property type="molecule type" value="Genomic_DNA"/>
</dbReference>
<feature type="domain" description="PAS" evidence="8">
    <location>
        <begin position="34"/>
        <end position="91"/>
    </location>
</feature>
<comment type="caution">
    <text evidence="10">The sequence shown here is derived from an EMBL/GenBank/DDBJ whole genome shotgun (WGS) entry which is preliminary data.</text>
</comment>
<dbReference type="Gene3D" id="3.30.450.20">
    <property type="entry name" value="PAS domain"/>
    <property type="match status" value="1"/>
</dbReference>
<name>A0A9D7SED7_9BACT</name>
<dbReference type="InterPro" id="IPR003661">
    <property type="entry name" value="HisK_dim/P_dom"/>
</dbReference>
<sequence length="541" mass="59107">MTLRQGDTEGLEREPAPSGRTARGSSRLARTLRELQDFKRALDEHAIVAVTDARGRITYVNEKFCAISKYSREELLGQDHRLINSGHHPHDFMAQLWATIQAGGVWKGEIKNRAKDGSFYWVDTTIVPFLGEDGRPEQYIAIRADITLKKESEEALRQSQKLESLGVLSGGIAHDFNNLLTAILGNANLGALQLPPESPAMPYLQQIEQASLRAADLTRQLLAYAGKGRFQVIEVDLNRLVVEMTQLLTVSLSKLAVVRYDLASSLPFISADPSQMQQLVMNLVTNASEAIGDESSGEEMSGLITIRTGVQMVDATTNGGLLPSLPLSPGRYVTLEVSDTGCGMSPEVRERIFDPFYTTKFTGRGLGLSAMLGILRSHHGGLKVYSEVGHGSVFKLFLPALSLGVEDLPPRRTTGEWQGHGTLLLVEDEAGARAVARGLAESLGFQVLEASNGLEAVAIFELRHKELAVVLMDLTMPHMDGRQAFLRMQGVDPKVPVVLTSGYSEQDVLADFMGKGLAGFLPKPYQSTQFMAVLRQAVEVH</sequence>
<dbReference type="Gene3D" id="3.40.50.2300">
    <property type="match status" value="1"/>
</dbReference>
<feature type="domain" description="Histidine kinase" evidence="6">
    <location>
        <begin position="171"/>
        <end position="402"/>
    </location>
</feature>
<evidence type="ECO:0000256" key="5">
    <source>
        <dbReference type="SAM" id="MobiDB-lite"/>
    </source>
</evidence>
<dbReference type="InterPro" id="IPR001610">
    <property type="entry name" value="PAC"/>
</dbReference>
<dbReference type="InterPro" id="IPR000700">
    <property type="entry name" value="PAS-assoc_C"/>
</dbReference>
<evidence type="ECO:0000259" key="9">
    <source>
        <dbReference type="PROSITE" id="PS50113"/>
    </source>
</evidence>
<comment type="catalytic activity">
    <reaction evidence="1">
        <text>ATP + protein L-histidine = ADP + protein N-phospho-L-histidine.</text>
        <dbReference type="EC" id="2.7.13.3"/>
    </reaction>
</comment>
<dbReference type="PRINTS" id="PR00344">
    <property type="entry name" value="BCTRLSENSOR"/>
</dbReference>
<feature type="domain" description="PAC" evidence="9">
    <location>
        <begin position="106"/>
        <end position="158"/>
    </location>
</feature>
<dbReference type="InterPro" id="IPR036890">
    <property type="entry name" value="HATPase_C_sf"/>
</dbReference>
<dbReference type="Pfam" id="PF00072">
    <property type="entry name" value="Response_reg"/>
    <property type="match status" value="1"/>
</dbReference>
<dbReference type="InterPro" id="IPR004358">
    <property type="entry name" value="Sig_transdc_His_kin-like_C"/>
</dbReference>
<dbReference type="InterPro" id="IPR005467">
    <property type="entry name" value="His_kinase_dom"/>
</dbReference>
<dbReference type="InterPro" id="IPR011006">
    <property type="entry name" value="CheY-like_superfamily"/>
</dbReference>
<dbReference type="SMART" id="SM00091">
    <property type="entry name" value="PAS"/>
    <property type="match status" value="1"/>
</dbReference>
<dbReference type="SMART" id="SM00086">
    <property type="entry name" value="PAC"/>
    <property type="match status" value="1"/>
</dbReference>
<dbReference type="SMART" id="SM00387">
    <property type="entry name" value="HATPase_c"/>
    <property type="match status" value="1"/>
</dbReference>
<dbReference type="PROSITE" id="PS50109">
    <property type="entry name" value="HIS_KIN"/>
    <property type="match status" value="1"/>
</dbReference>
<feature type="domain" description="Response regulatory" evidence="7">
    <location>
        <begin position="422"/>
        <end position="538"/>
    </location>
</feature>
<organism evidence="10 11">
    <name type="scientific">Candidatus Geothrix skivensis</name>
    <dbReference type="NCBI Taxonomy" id="2954439"/>
    <lineage>
        <taxon>Bacteria</taxon>
        <taxon>Pseudomonadati</taxon>
        <taxon>Acidobacteriota</taxon>
        <taxon>Holophagae</taxon>
        <taxon>Holophagales</taxon>
        <taxon>Holophagaceae</taxon>
        <taxon>Geothrix</taxon>
    </lineage>
</organism>
<evidence type="ECO:0000259" key="6">
    <source>
        <dbReference type="PROSITE" id="PS50109"/>
    </source>
</evidence>
<evidence type="ECO:0000256" key="4">
    <source>
        <dbReference type="PROSITE-ProRule" id="PRU00169"/>
    </source>
</evidence>
<feature type="compositionally biased region" description="Basic and acidic residues" evidence="5">
    <location>
        <begin position="1"/>
        <end position="15"/>
    </location>
</feature>
<dbReference type="SUPFAM" id="SSF55785">
    <property type="entry name" value="PYP-like sensor domain (PAS domain)"/>
    <property type="match status" value="1"/>
</dbReference>
<dbReference type="PROSITE" id="PS50113">
    <property type="entry name" value="PAC"/>
    <property type="match status" value="1"/>
</dbReference>
<dbReference type="Gene3D" id="3.30.565.10">
    <property type="entry name" value="Histidine kinase-like ATPase, C-terminal domain"/>
    <property type="match status" value="1"/>
</dbReference>
<dbReference type="InterPro" id="IPR003594">
    <property type="entry name" value="HATPase_dom"/>
</dbReference>
<gene>
    <name evidence="10" type="ORF">IPP58_02515</name>
</gene>
<dbReference type="InterPro" id="IPR035965">
    <property type="entry name" value="PAS-like_dom_sf"/>
</dbReference>
<dbReference type="NCBIfam" id="TIGR00229">
    <property type="entry name" value="sensory_box"/>
    <property type="match status" value="1"/>
</dbReference>
<evidence type="ECO:0000313" key="10">
    <source>
        <dbReference type="EMBL" id="MBK9795368.1"/>
    </source>
</evidence>
<dbReference type="AlphaFoldDB" id="A0A9D7SED7"/>
<dbReference type="Pfam" id="PF13426">
    <property type="entry name" value="PAS_9"/>
    <property type="match status" value="1"/>
</dbReference>
<evidence type="ECO:0000256" key="3">
    <source>
        <dbReference type="ARBA" id="ARBA00022553"/>
    </source>
</evidence>
<dbReference type="CDD" id="cd00130">
    <property type="entry name" value="PAS"/>
    <property type="match status" value="1"/>
</dbReference>
<evidence type="ECO:0000256" key="2">
    <source>
        <dbReference type="ARBA" id="ARBA00012438"/>
    </source>
</evidence>
<feature type="region of interest" description="Disordered" evidence="5">
    <location>
        <begin position="1"/>
        <end position="26"/>
    </location>
</feature>
<keyword evidence="3 4" id="KW-0597">Phosphoprotein</keyword>
<dbReference type="SUPFAM" id="SSF55874">
    <property type="entry name" value="ATPase domain of HSP90 chaperone/DNA topoisomerase II/histidine kinase"/>
    <property type="match status" value="1"/>
</dbReference>
<accession>A0A9D7SED7</accession>
<dbReference type="Gene3D" id="1.10.287.130">
    <property type="match status" value="1"/>
</dbReference>
<dbReference type="PANTHER" id="PTHR43065:SF42">
    <property type="entry name" value="TWO-COMPONENT SENSOR PPRA"/>
    <property type="match status" value="1"/>
</dbReference>
<feature type="modified residue" description="4-aspartylphosphate" evidence="4">
    <location>
        <position position="473"/>
    </location>
</feature>
<dbReference type="PROSITE" id="PS50110">
    <property type="entry name" value="RESPONSE_REGULATORY"/>
    <property type="match status" value="1"/>
</dbReference>
<dbReference type="GO" id="GO:0000155">
    <property type="term" value="F:phosphorelay sensor kinase activity"/>
    <property type="evidence" value="ECO:0007669"/>
    <property type="project" value="InterPro"/>
</dbReference>
<dbReference type="EC" id="2.7.13.3" evidence="2"/>
<dbReference type="CDD" id="cd00156">
    <property type="entry name" value="REC"/>
    <property type="match status" value="1"/>
</dbReference>
<dbReference type="SUPFAM" id="SSF47384">
    <property type="entry name" value="Homodimeric domain of signal transducing histidine kinase"/>
    <property type="match status" value="1"/>
</dbReference>
<dbReference type="Pfam" id="PF02518">
    <property type="entry name" value="HATPase_c"/>
    <property type="match status" value="1"/>
</dbReference>